<dbReference type="SUPFAM" id="SSF56112">
    <property type="entry name" value="Protein kinase-like (PK-like)"/>
    <property type="match status" value="1"/>
</dbReference>
<evidence type="ECO:0000313" key="3">
    <source>
        <dbReference type="Proteomes" id="UP000266673"/>
    </source>
</evidence>
<keyword evidence="3" id="KW-1185">Reference proteome</keyword>
<accession>A0A397UE32</accession>
<sequence length="54" mass="6022">MFSSYIINFGLCKPVSHNSSSKALFGVLPYIAPEVLCAHGKEYTQKNQIFILSE</sequence>
<protein>
    <recommendedName>
        <fullName evidence="1">Protein kinase domain-containing protein</fullName>
    </recommendedName>
</protein>
<dbReference type="GO" id="GO:0004672">
    <property type="term" value="F:protein kinase activity"/>
    <property type="evidence" value="ECO:0007669"/>
    <property type="project" value="InterPro"/>
</dbReference>
<proteinExistence type="predicted"/>
<dbReference type="InterPro" id="IPR000719">
    <property type="entry name" value="Prot_kinase_dom"/>
</dbReference>
<feature type="domain" description="Protein kinase" evidence="1">
    <location>
        <begin position="1"/>
        <end position="54"/>
    </location>
</feature>
<dbReference type="InterPro" id="IPR011009">
    <property type="entry name" value="Kinase-like_dom_sf"/>
</dbReference>
<dbReference type="PROSITE" id="PS50011">
    <property type="entry name" value="PROTEIN_KINASE_DOM"/>
    <property type="match status" value="1"/>
</dbReference>
<dbReference type="EMBL" id="QKWP01001498">
    <property type="protein sequence ID" value="RIB08532.1"/>
    <property type="molecule type" value="Genomic_DNA"/>
</dbReference>
<evidence type="ECO:0000313" key="2">
    <source>
        <dbReference type="EMBL" id="RIB08532.1"/>
    </source>
</evidence>
<dbReference type="Proteomes" id="UP000266673">
    <property type="component" value="Unassembled WGS sequence"/>
</dbReference>
<name>A0A397UE32_9GLOM</name>
<dbReference type="GO" id="GO:0005524">
    <property type="term" value="F:ATP binding"/>
    <property type="evidence" value="ECO:0007669"/>
    <property type="project" value="InterPro"/>
</dbReference>
<comment type="caution">
    <text evidence="2">The sequence shown here is derived from an EMBL/GenBank/DDBJ whole genome shotgun (WGS) entry which is preliminary data.</text>
</comment>
<evidence type="ECO:0000259" key="1">
    <source>
        <dbReference type="PROSITE" id="PS50011"/>
    </source>
</evidence>
<gene>
    <name evidence="2" type="ORF">C2G38_341584</name>
</gene>
<organism evidence="2 3">
    <name type="scientific">Gigaspora rosea</name>
    <dbReference type="NCBI Taxonomy" id="44941"/>
    <lineage>
        <taxon>Eukaryota</taxon>
        <taxon>Fungi</taxon>
        <taxon>Fungi incertae sedis</taxon>
        <taxon>Mucoromycota</taxon>
        <taxon>Glomeromycotina</taxon>
        <taxon>Glomeromycetes</taxon>
        <taxon>Diversisporales</taxon>
        <taxon>Gigasporaceae</taxon>
        <taxon>Gigaspora</taxon>
    </lineage>
</organism>
<reference evidence="2 3" key="1">
    <citation type="submission" date="2018-06" db="EMBL/GenBank/DDBJ databases">
        <title>Comparative genomics reveals the genomic features of Rhizophagus irregularis, R. cerebriforme, R. diaphanum and Gigaspora rosea, and their symbiotic lifestyle signature.</title>
        <authorList>
            <person name="Morin E."/>
            <person name="San Clemente H."/>
            <person name="Chen E.C.H."/>
            <person name="De La Providencia I."/>
            <person name="Hainaut M."/>
            <person name="Kuo A."/>
            <person name="Kohler A."/>
            <person name="Murat C."/>
            <person name="Tang N."/>
            <person name="Roy S."/>
            <person name="Loubradou J."/>
            <person name="Henrissat B."/>
            <person name="Grigoriev I.V."/>
            <person name="Corradi N."/>
            <person name="Roux C."/>
            <person name="Martin F.M."/>
        </authorList>
    </citation>
    <scope>NUCLEOTIDE SEQUENCE [LARGE SCALE GENOMIC DNA]</scope>
    <source>
        <strain evidence="2 3">DAOM 194757</strain>
    </source>
</reference>
<dbReference type="AlphaFoldDB" id="A0A397UE32"/>
<dbReference type="OrthoDB" id="10261027at2759"/>
<dbReference type="Gene3D" id="1.10.510.10">
    <property type="entry name" value="Transferase(Phosphotransferase) domain 1"/>
    <property type="match status" value="1"/>
</dbReference>